<dbReference type="AlphaFoldDB" id="A0A1F7VIS7"/>
<feature type="region of interest" description="Disordered" evidence="5">
    <location>
        <begin position="53"/>
        <end position="107"/>
    </location>
</feature>
<evidence type="ECO:0000256" key="2">
    <source>
        <dbReference type="ARBA" id="ARBA00022525"/>
    </source>
</evidence>
<keyword evidence="2" id="KW-0964">Secreted</keyword>
<dbReference type="Gene3D" id="2.130.10.130">
    <property type="entry name" value="Integrin alpha, N-terminal"/>
    <property type="match status" value="1"/>
</dbReference>
<dbReference type="GO" id="GO:0005576">
    <property type="term" value="C:extracellular region"/>
    <property type="evidence" value="ECO:0007669"/>
    <property type="project" value="UniProtKB-SubCell"/>
</dbReference>
<dbReference type="Pfam" id="PF12256">
    <property type="entry name" value="TcdB_toxin_midN"/>
    <property type="match status" value="1"/>
</dbReference>
<dbReference type="GO" id="GO:0005737">
    <property type="term" value="C:cytoplasm"/>
    <property type="evidence" value="ECO:0007669"/>
    <property type="project" value="InterPro"/>
</dbReference>
<evidence type="ECO:0000256" key="4">
    <source>
        <dbReference type="ARBA" id="ARBA00023026"/>
    </source>
</evidence>
<dbReference type="Pfam" id="PF13517">
    <property type="entry name" value="FG-GAP_3"/>
    <property type="match status" value="1"/>
</dbReference>
<dbReference type="InterPro" id="IPR003284">
    <property type="entry name" value="Sal_SpvB"/>
</dbReference>
<dbReference type="EMBL" id="MGEU01000035">
    <property type="protein sequence ID" value="OGL90379.1"/>
    <property type="molecule type" value="Genomic_DNA"/>
</dbReference>
<organism evidence="7 8">
    <name type="scientific">Candidatus Uhrbacteria bacterium RIFCSPLOWO2_02_FULL_54_37</name>
    <dbReference type="NCBI Taxonomy" id="1802412"/>
    <lineage>
        <taxon>Bacteria</taxon>
        <taxon>Candidatus Uhriibacteriota</taxon>
    </lineage>
</organism>
<name>A0A1F7VIS7_9BACT</name>
<dbReference type="Pfam" id="PF03534">
    <property type="entry name" value="SpvB"/>
    <property type="match status" value="1"/>
</dbReference>
<dbReference type="InterPro" id="IPR013517">
    <property type="entry name" value="FG-GAP"/>
</dbReference>
<gene>
    <name evidence="7" type="ORF">A3J36_00005</name>
</gene>
<dbReference type="InterPro" id="IPR022045">
    <property type="entry name" value="TcdB_toxin_mid/N"/>
</dbReference>
<sequence>MKHLAQVSSVSALLGVNKKSFSRLALWALIFVFLITSIAPGIAFAQSQVSSPLERGETQEGGVSTNTPAVHAPADQEQGKANPPSDPGQGKPADPTLPPDDGGQVETLSAGAGEAYTYDRDPVKASLNINTDATTGAFTYSFPLTIPPGRNGMQPSLALNYHSQDLRNDNLVGYGWSLSIPSIERIVRKGVDKLYDVTDEYFTSSLSGELEKISAGNYGPKVENGDFLKYQFSSNIWTVTNKKGTVYAFGPAASSRQDDSSGAKIFKWMIQKIQDTNGNYVRYEYFKDAGQIYPSKIYYTGNGASDGIFEIEFLRQTRNDDATMYATGFPVTTSYRINEIQAKVSGIWKRKYVFGYSTGDNGVRSLLISITESGQDEQLVTTTLPATTFSYSQSTRSWTLEEGLALPTYFIDTNRVNTGAWLEEVNGDAFVDVVQSSARGSTDKKVFLNTSTGWTLASGFDIPEYFLSSDGGDYGVRLADVNGDGFADLLKGDDFYDIAKVYLNNKNNTGWTQNTSYSLPDYFVPGDTGARIGDVNADGLVDILRAYIQINVIDINRTYLNDGDGTGWSQQAANYTPLPEYFSNGQGLGSLLMDVNGDGLVDFVHGSSDGINQFRRVHINQGAGWAQDAAYSFPESIGPGDNGVRLVDINGDGLVDVIRGHVYSPGPCQDGGCNKVYINKGDGTGWVEDPAYLPLPEVFVDGGDPGTRLADANGDGLVDFLRGYDHLGANIRRVKLHDGVVPDLLTNITSHTSATTAVTYQSSALYKNGSTLLNPQLPFTVQTAKQIVTNDGRGTVATTQYSYEGGSYYYNTPYDRKFAGFGKVIETDNAGNVTKTFYHQGNTTDTANGEFNDVISKRGKPYRVERYDNSNPLKLYSLTGYLCNKSVHLKLTFSDSSRFISIPVQCSDRGN</sequence>
<keyword evidence="4" id="KW-0843">Virulence</keyword>
<feature type="domain" description="Insecticide toxin TcdB middle/N-terminal" evidence="6">
    <location>
        <begin position="707"/>
        <end position="836"/>
    </location>
</feature>
<reference evidence="7 8" key="1">
    <citation type="journal article" date="2016" name="Nat. Commun.">
        <title>Thousands of microbial genomes shed light on interconnected biogeochemical processes in an aquifer system.</title>
        <authorList>
            <person name="Anantharaman K."/>
            <person name="Brown C.T."/>
            <person name="Hug L.A."/>
            <person name="Sharon I."/>
            <person name="Castelle C.J."/>
            <person name="Probst A.J."/>
            <person name="Thomas B.C."/>
            <person name="Singh A."/>
            <person name="Wilkins M.J."/>
            <person name="Karaoz U."/>
            <person name="Brodie E.L."/>
            <person name="Williams K.H."/>
            <person name="Hubbard S.S."/>
            <person name="Banfield J.F."/>
        </authorList>
    </citation>
    <scope>NUCLEOTIDE SEQUENCE [LARGE SCALE GENOMIC DNA]</scope>
</reference>
<evidence type="ECO:0000256" key="5">
    <source>
        <dbReference type="SAM" id="MobiDB-lite"/>
    </source>
</evidence>
<dbReference type="InterPro" id="IPR028994">
    <property type="entry name" value="Integrin_alpha_N"/>
</dbReference>
<proteinExistence type="predicted"/>
<evidence type="ECO:0000313" key="8">
    <source>
        <dbReference type="Proteomes" id="UP000177750"/>
    </source>
</evidence>
<evidence type="ECO:0000256" key="1">
    <source>
        <dbReference type="ARBA" id="ARBA00004613"/>
    </source>
</evidence>
<comment type="caution">
    <text evidence="7">The sequence shown here is derived from an EMBL/GenBank/DDBJ whole genome shotgun (WGS) entry which is preliminary data.</text>
</comment>
<protein>
    <recommendedName>
        <fullName evidence="6">Insecticide toxin TcdB middle/N-terminal domain-containing protein</fullName>
    </recommendedName>
</protein>
<evidence type="ECO:0000259" key="6">
    <source>
        <dbReference type="Pfam" id="PF12256"/>
    </source>
</evidence>
<accession>A0A1F7VIS7</accession>
<keyword evidence="3" id="KW-0732">Signal</keyword>
<dbReference type="SUPFAM" id="SSF69318">
    <property type="entry name" value="Integrin alpha N-terminal domain"/>
    <property type="match status" value="2"/>
</dbReference>
<evidence type="ECO:0000313" key="7">
    <source>
        <dbReference type="EMBL" id="OGL90379.1"/>
    </source>
</evidence>
<feature type="non-terminal residue" evidence="7">
    <location>
        <position position="911"/>
    </location>
</feature>
<comment type="subcellular location">
    <subcellularLocation>
        <location evidence="1">Secreted</location>
    </subcellularLocation>
</comment>
<evidence type="ECO:0000256" key="3">
    <source>
        <dbReference type="ARBA" id="ARBA00022729"/>
    </source>
</evidence>
<dbReference type="Proteomes" id="UP000177750">
    <property type="component" value="Unassembled WGS sequence"/>
</dbReference>